<evidence type="ECO:0000256" key="1">
    <source>
        <dbReference type="ARBA" id="ARBA00000405"/>
    </source>
</evidence>
<name>A0A1J7IPH7_9PEZI</name>
<comment type="similarity">
    <text evidence="3 10">Belongs to the glycosyl hydrolase 75 family.</text>
</comment>
<evidence type="ECO:0000256" key="8">
    <source>
        <dbReference type="ARBA" id="ARBA00023295"/>
    </source>
</evidence>
<proteinExistence type="inferred from homology"/>
<keyword evidence="4" id="KW-0964">Secreted</keyword>
<dbReference type="STRING" id="1408157.A0A1J7IPH7"/>
<feature type="signal peptide" evidence="10">
    <location>
        <begin position="1"/>
        <end position="19"/>
    </location>
</feature>
<sequence length="302" mass="30562">MHSVFTPALLTLLALAAQARDVPSNVQSFYNTIKSQGTCSNKLATGFYSTDGGPNTFSYCGDHLTDYNVLYIQGASGTFANMDIDCDGAQGGPADDGRCGSSGDTQSITSFADTVAGYGKGISDLNANVHPYVVFGNAGSKAGYKTFDPQAYGVRPLSVMAVVCGSKLIYGVWADENGDDGSHPMVGEASISLATACYGTGVNGNAGHDEDDVLYIAFPGSDAVPGANGADWAAAGYAAFESSITALGDKLVARIGTTSGGGGGTTTPPVTSCSWEGHCAGATCSTADDCSDDLTCVSGKCA</sequence>
<dbReference type="AlphaFoldDB" id="A0A1J7IPH7"/>
<dbReference type="PANTHER" id="PTHR42061">
    <property type="entry name" value="ENDO-CHITOSANASE"/>
    <property type="match status" value="1"/>
</dbReference>
<keyword evidence="6 10" id="KW-0378">Hydrolase</keyword>
<dbReference type="GO" id="GO:0016977">
    <property type="term" value="F:chitosanase activity"/>
    <property type="evidence" value="ECO:0007669"/>
    <property type="project" value="UniProtKB-EC"/>
</dbReference>
<evidence type="ECO:0000256" key="6">
    <source>
        <dbReference type="ARBA" id="ARBA00022801"/>
    </source>
</evidence>
<keyword evidence="12" id="KW-1185">Reference proteome</keyword>
<feature type="chain" id="PRO_5011816526" description="Endo-chitosanase" evidence="10">
    <location>
        <begin position="20"/>
        <end position="302"/>
    </location>
</feature>
<evidence type="ECO:0000256" key="7">
    <source>
        <dbReference type="ARBA" id="ARBA00023277"/>
    </source>
</evidence>
<protein>
    <recommendedName>
        <fullName evidence="10">Endo-chitosanase</fullName>
        <ecNumber evidence="10">3.2.1.132</ecNumber>
    </recommendedName>
</protein>
<accession>A0A1J7IPH7</accession>
<evidence type="ECO:0000313" key="12">
    <source>
        <dbReference type="Proteomes" id="UP000182658"/>
    </source>
</evidence>
<comment type="subcellular location">
    <subcellularLocation>
        <location evidence="2 10">Secreted</location>
    </subcellularLocation>
</comment>
<dbReference type="GO" id="GO:0005576">
    <property type="term" value="C:extracellular region"/>
    <property type="evidence" value="ECO:0007669"/>
    <property type="project" value="UniProtKB-SubCell"/>
</dbReference>
<comment type="catalytic activity">
    <reaction evidence="1 10">
        <text>Endohydrolysis of beta-(1-&gt;4)-linkages between D-glucosamine residues in a partly acetylated chitosan.</text>
        <dbReference type="EC" id="3.2.1.132"/>
    </reaction>
</comment>
<reference evidence="11 12" key="1">
    <citation type="submission" date="2016-10" db="EMBL/GenBank/DDBJ databases">
        <title>Draft genome sequence of Coniochaeta ligniaria NRRL30616, a lignocellulolytic fungus for bioabatement of inhibitors in plant biomass hydrolysates.</title>
        <authorList>
            <consortium name="DOE Joint Genome Institute"/>
            <person name="Jimenez D.J."/>
            <person name="Hector R.E."/>
            <person name="Riley R."/>
            <person name="Sun H."/>
            <person name="Grigoriev I.V."/>
            <person name="Van Elsas J.D."/>
            <person name="Nichols N.N."/>
        </authorList>
    </citation>
    <scope>NUCLEOTIDE SEQUENCE [LARGE SCALE GENOMIC DNA]</scope>
    <source>
        <strain evidence="11 12">NRRL 30616</strain>
    </source>
</reference>
<evidence type="ECO:0000313" key="11">
    <source>
        <dbReference type="EMBL" id="OIW23025.1"/>
    </source>
</evidence>
<keyword evidence="9 10" id="KW-0624">Polysaccharide degradation</keyword>
<dbReference type="PANTHER" id="PTHR42061:SF6">
    <property type="entry name" value="ENDO-CHITOSANASE"/>
    <property type="match status" value="1"/>
</dbReference>
<dbReference type="Proteomes" id="UP000182658">
    <property type="component" value="Unassembled WGS sequence"/>
</dbReference>
<dbReference type="Pfam" id="PF07335">
    <property type="entry name" value="Glyco_hydro_75"/>
    <property type="match status" value="1"/>
</dbReference>
<evidence type="ECO:0000256" key="9">
    <source>
        <dbReference type="ARBA" id="ARBA00023326"/>
    </source>
</evidence>
<dbReference type="InterPro" id="IPR009939">
    <property type="entry name" value="Chitosanase_fungal"/>
</dbReference>
<dbReference type="EC" id="3.2.1.132" evidence="10"/>
<comment type="function">
    <text evidence="10">Chitosanase catalyzing the endo-type cleavage of chitosan, the deacylated form of chitin. Chitosanase may be crucial in the degradation of the deacetylated portion of chitin in the fungal cell wall.</text>
</comment>
<organism evidence="11 12">
    <name type="scientific">Coniochaeta ligniaria NRRL 30616</name>
    <dbReference type="NCBI Taxonomy" id="1408157"/>
    <lineage>
        <taxon>Eukaryota</taxon>
        <taxon>Fungi</taxon>
        <taxon>Dikarya</taxon>
        <taxon>Ascomycota</taxon>
        <taxon>Pezizomycotina</taxon>
        <taxon>Sordariomycetes</taxon>
        <taxon>Sordariomycetidae</taxon>
        <taxon>Coniochaetales</taxon>
        <taxon>Coniochaetaceae</taxon>
        <taxon>Coniochaeta</taxon>
    </lineage>
</organism>
<dbReference type="InParanoid" id="A0A1J7IPH7"/>
<evidence type="ECO:0000256" key="4">
    <source>
        <dbReference type="ARBA" id="ARBA00022525"/>
    </source>
</evidence>
<keyword evidence="8 10" id="KW-0326">Glycosidase</keyword>
<evidence type="ECO:0000256" key="10">
    <source>
        <dbReference type="RuleBase" id="RU361208"/>
    </source>
</evidence>
<evidence type="ECO:0000256" key="2">
    <source>
        <dbReference type="ARBA" id="ARBA00004613"/>
    </source>
</evidence>
<evidence type="ECO:0000256" key="3">
    <source>
        <dbReference type="ARBA" id="ARBA00007799"/>
    </source>
</evidence>
<keyword evidence="7" id="KW-0119">Carbohydrate metabolism</keyword>
<dbReference type="GO" id="GO:0000272">
    <property type="term" value="P:polysaccharide catabolic process"/>
    <property type="evidence" value="ECO:0007669"/>
    <property type="project" value="UniProtKB-KW"/>
</dbReference>
<dbReference type="OrthoDB" id="4756206at2759"/>
<evidence type="ECO:0000256" key="5">
    <source>
        <dbReference type="ARBA" id="ARBA00022729"/>
    </source>
</evidence>
<dbReference type="EMBL" id="KV875109">
    <property type="protein sequence ID" value="OIW23025.1"/>
    <property type="molecule type" value="Genomic_DNA"/>
</dbReference>
<gene>
    <name evidence="11" type="ORF">CONLIGDRAFT_674738</name>
</gene>
<keyword evidence="5 10" id="KW-0732">Signal</keyword>